<dbReference type="InterPro" id="IPR002347">
    <property type="entry name" value="SDR_fam"/>
</dbReference>
<dbReference type="RefSeq" id="WP_183753401.1">
    <property type="nucleotide sequence ID" value="NZ_JACICC010000006.1"/>
</dbReference>
<dbReference type="SUPFAM" id="SSF51735">
    <property type="entry name" value="NAD(P)-binding Rossmann-fold domains"/>
    <property type="match status" value="1"/>
</dbReference>
<dbReference type="PRINTS" id="PR00081">
    <property type="entry name" value="GDHRDH"/>
</dbReference>
<evidence type="ECO:0000313" key="4">
    <source>
        <dbReference type="EMBL" id="MBB3810429.1"/>
    </source>
</evidence>
<evidence type="ECO:0000256" key="2">
    <source>
        <dbReference type="ARBA" id="ARBA00023002"/>
    </source>
</evidence>
<dbReference type="InterPro" id="IPR036291">
    <property type="entry name" value="NAD(P)-bd_dom_sf"/>
</dbReference>
<evidence type="ECO:0000313" key="5">
    <source>
        <dbReference type="Proteomes" id="UP000537592"/>
    </source>
</evidence>
<evidence type="ECO:0000256" key="1">
    <source>
        <dbReference type="ARBA" id="ARBA00006484"/>
    </source>
</evidence>
<comment type="similarity">
    <text evidence="1 3">Belongs to the short-chain dehydrogenases/reductases (SDR) family.</text>
</comment>
<dbReference type="NCBIfam" id="NF005065">
    <property type="entry name" value="PRK06482.1"/>
    <property type="match status" value="1"/>
</dbReference>
<dbReference type="AlphaFoldDB" id="A0A7W5Z664"/>
<name>A0A7W5Z664_9HYPH</name>
<dbReference type="PANTHER" id="PTHR43976:SF16">
    <property type="entry name" value="SHORT-CHAIN DEHYDROGENASE_REDUCTASE FAMILY PROTEIN"/>
    <property type="match status" value="1"/>
</dbReference>
<gene>
    <name evidence="4" type="ORF">FHS81_002530</name>
</gene>
<dbReference type="InterPro" id="IPR051911">
    <property type="entry name" value="SDR_oxidoreductase"/>
</dbReference>
<dbReference type="GO" id="GO:0016491">
    <property type="term" value="F:oxidoreductase activity"/>
    <property type="evidence" value="ECO:0007669"/>
    <property type="project" value="UniProtKB-KW"/>
</dbReference>
<organism evidence="4 5">
    <name type="scientific">Pseudochelatococcus contaminans</name>
    <dbReference type="NCBI Taxonomy" id="1538103"/>
    <lineage>
        <taxon>Bacteria</taxon>
        <taxon>Pseudomonadati</taxon>
        <taxon>Pseudomonadota</taxon>
        <taxon>Alphaproteobacteria</taxon>
        <taxon>Hyphomicrobiales</taxon>
        <taxon>Chelatococcaceae</taxon>
        <taxon>Pseudochelatococcus</taxon>
    </lineage>
</organism>
<comment type="caution">
    <text evidence="4">The sequence shown here is derived from an EMBL/GenBank/DDBJ whole genome shotgun (WGS) entry which is preliminary data.</text>
</comment>
<reference evidence="4 5" key="1">
    <citation type="submission" date="2020-08" db="EMBL/GenBank/DDBJ databases">
        <title>Genomic Encyclopedia of Type Strains, Phase IV (KMG-IV): sequencing the most valuable type-strain genomes for metagenomic binning, comparative biology and taxonomic classification.</title>
        <authorList>
            <person name="Goeker M."/>
        </authorList>
    </citation>
    <scope>NUCLEOTIDE SEQUENCE [LARGE SCALE GENOMIC DNA]</scope>
    <source>
        <strain evidence="4 5">DSM 28760</strain>
    </source>
</reference>
<accession>A0A7W5Z664</accession>
<dbReference type="Pfam" id="PF00106">
    <property type="entry name" value="adh_short"/>
    <property type="match status" value="1"/>
</dbReference>
<dbReference type="CDD" id="cd05374">
    <property type="entry name" value="17beta-HSD-like_SDR_c"/>
    <property type="match status" value="1"/>
</dbReference>
<dbReference type="EMBL" id="JACICC010000006">
    <property type="protein sequence ID" value="MBB3810429.1"/>
    <property type="molecule type" value="Genomic_DNA"/>
</dbReference>
<keyword evidence="2" id="KW-0560">Oxidoreductase</keyword>
<dbReference type="Proteomes" id="UP000537592">
    <property type="component" value="Unassembled WGS sequence"/>
</dbReference>
<protein>
    <submittedName>
        <fullName evidence="4">NAD(P)-dependent dehydrogenase (Short-subunit alcohol dehydrogenase family)</fullName>
    </submittedName>
</protein>
<sequence>MNKTWFITGASSGLGKMMAERLLARGDRVTATVRREDALADLRQTYGDSLSVAKLDVTDTNGIRTTVDEAFQRMGRIDIVVSNAGYGLFGAAEELSDAQIDQQIATNLTGSIQTIRAVLPHLRRQGGGRILQLSSEGGLIAYPNFSLYHATKWGIEGFVEAVAQEVAPFGIDFILAEPGPTATNFAAGLMRATPTDVYDDTPAGAVRKALDSGDFAIKGDAGRTVDAMISAADSKTPPLRLALGSTAYENIVRELSKRLAGIKAQREIAFSADQDGSNETA</sequence>
<dbReference type="PANTHER" id="PTHR43976">
    <property type="entry name" value="SHORT CHAIN DEHYDROGENASE"/>
    <property type="match status" value="1"/>
</dbReference>
<proteinExistence type="inferred from homology"/>
<dbReference type="Gene3D" id="3.40.50.720">
    <property type="entry name" value="NAD(P)-binding Rossmann-like Domain"/>
    <property type="match status" value="1"/>
</dbReference>
<evidence type="ECO:0000256" key="3">
    <source>
        <dbReference type="RuleBase" id="RU000363"/>
    </source>
</evidence>
<keyword evidence="5" id="KW-1185">Reference proteome</keyword>
<dbReference type="PRINTS" id="PR00080">
    <property type="entry name" value="SDRFAMILY"/>
</dbReference>